<evidence type="ECO:0000313" key="5">
    <source>
        <dbReference type="Proteomes" id="UP001216150"/>
    </source>
</evidence>
<evidence type="ECO:0000256" key="3">
    <source>
        <dbReference type="ARBA" id="ARBA00022691"/>
    </source>
</evidence>
<dbReference type="AlphaFoldDB" id="A0AAD6DFZ3"/>
<keyword evidence="1 4" id="KW-0489">Methyltransferase</keyword>
<keyword evidence="2" id="KW-0808">Transferase</keyword>
<dbReference type="PROSITE" id="PS51683">
    <property type="entry name" value="SAM_OMT_II"/>
    <property type="match status" value="1"/>
</dbReference>
<sequence length="262" mass="28448">MTALGGRFPEAETPIHGYLYSMIELGVLRFFIEYGVFNAISESSKPISQLATETGVDPRLLGRQVNFLIAAGVLSSPTPGHVEHTPLSKKFQEPLATLFYPHLFDSFMTTAVKWTEYFRLNGAKEPQSSDGAPFGFAMGHPNKTFYEVLELMPERAKSFNEAMALSLDDMPVTGFYDFGEAVSHAIAQAGGLEGPCIVDVGGGKGQALKAILETYPLIPASCCALEDQADVIKQASEEASGVMLPVQRIVHNIFEEQPVKGN</sequence>
<dbReference type="InterPro" id="IPR036390">
    <property type="entry name" value="WH_DNA-bd_sf"/>
</dbReference>
<dbReference type="Gene3D" id="1.10.10.10">
    <property type="entry name" value="Winged helix-like DNA-binding domain superfamily/Winged helix DNA-binding domain"/>
    <property type="match status" value="1"/>
</dbReference>
<dbReference type="InterPro" id="IPR029063">
    <property type="entry name" value="SAM-dependent_MTases_sf"/>
</dbReference>
<keyword evidence="3" id="KW-0949">S-adenosyl-L-methionine</keyword>
<comment type="caution">
    <text evidence="4">The sequence shown here is derived from an EMBL/GenBank/DDBJ whole genome shotgun (WGS) entry which is preliminary data.</text>
</comment>
<dbReference type="GO" id="GO:0008168">
    <property type="term" value="F:methyltransferase activity"/>
    <property type="evidence" value="ECO:0007669"/>
    <property type="project" value="UniProtKB-KW"/>
</dbReference>
<name>A0AAD6DFZ3_9EURO</name>
<dbReference type="SUPFAM" id="SSF46785">
    <property type="entry name" value="Winged helix' DNA-binding domain"/>
    <property type="match status" value="1"/>
</dbReference>
<dbReference type="SUPFAM" id="SSF53335">
    <property type="entry name" value="S-adenosyl-L-methionine-dependent methyltransferases"/>
    <property type="match status" value="1"/>
</dbReference>
<evidence type="ECO:0000256" key="2">
    <source>
        <dbReference type="ARBA" id="ARBA00022679"/>
    </source>
</evidence>
<dbReference type="PANTHER" id="PTHR43712">
    <property type="entry name" value="PUTATIVE (AFU_ORTHOLOGUE AFUA_4G14580)-RELATED"/>
    <property type="match status" value="1"/>
</dbReference>
<dbReference type="PANTHER" id="PTHR43712:SF2">
    <property type="entry name" value="O-METHYLTRANSFERASE CICE"/>
    <property type="match status" value="1"/>
</dbReference>
<dbReference type="Gene3D" id="3.40.50.150">
    <property type="entry name" value="Vaccinia Virus protein VP39"/>
    <property type="match status" value="1"/>
</dbReference>
<gene>
    <name evidence="4" type="ORF">N7450_007898</name>
</gene>
<dbReference type="GO" id="GO:0032259">
    <property type="term" value="P:methylation"/>
    <property type="evidence" value="ECO:0007669"/>
    <property type="project" value="UniProtKB-KW"/>
</dbReference>
<dbReference type="EMBL" id="JAQJAC010000007">
    <property type="protein sequence ID" value="KAJ5579031.1"/>
    <property type="molecule type" value="Genomic_DNA"/>
</dbReference>
<accession>A0AAD6DFZ3</accession>
<evidence type="ECO:0000256" key="1">
    <source>
        <dbReference type="ARBA" id="ARBA00022603"/>
    </source>
</evidence>
<reference evidence="4 5" key="1">
    <citation type="journal article" date="2023" name="IMA Fungus">
        <title>Comparative genomic study of the Penicillium genus elucidates a diverse pangenome and 15 lateral gene transfer events.</title>
        <authorList>
            <person name="Petersen C."/>
            <person name="Sorensen T."/>
            <person name="Nielsen M.R."/>
            <person name="Sondergaard T.E."/>
            <person name="Sorensen J.L."/>
            <person name="Fitzpatrick D.A."/>
            <person name="Frisvad J.C."/>
            <person name="Nielsen K.L."/>
        </authorList>
    </citation>
    <scope>NUCLEOTIDE SEQUENCE [LARGE SCALE GENOMIC DNA]</scope>
    <source>
        <strain evidence="4 5">IBT 29057</strain>
    </source>
</reference>
<protein>
    <submittedName>
        <fullName evidence="4">Methyltransferase Fsa4</fullName>
    </submittedName>
</protein>
<proteinExistence type="predicted"/>
<dbReference type="Proteomes" id="UP001216150">
    <property type="component" value="Unassembled WGS sequence"/>
</dbReference>
<keyword evidence="5" id="KW-1185">Reference proteome</keyword>
<organism evidence="4 5">
    <name type="scientific">Penicillium hetheringtonii</name>
    <dbReference type="NCBI Taxonomy" id="911720"/>
    <lineage>
        <taxon>Eukaryota</taxon>
        <taxon>Fungi</taxon>
        <taxon>Dikarya</taxon>
        <taxon>Ascomycota</taxon>
        <taxon>Pezizomycotina</taxon>
        <taxon>Eurotiomycetes</taxon>
        <taxon>Eurotiomycetidae</taxon>
        <taxon>Eurotiales</taxon>
        <taxon>Aspergillaceae</taxon>
        <taxon>Penicillium</taxon>
    </lineage>
</organism>
<evidence type="ECO:0000313" key="4">
    <source>
        <dbReference type="EMBL" id="KAJ5579031.1"/>
    </source>
</evidence>
<dbReference type="InterPro" id="IPR036388">
    <property type="entry name" value="WH-like_DNA-bd_sf"/>
</dbReference>
<dbReference type="InterPro" id="IPR016461">
    <property type="entry name" value="COMT-like"/>
</dbReference>